<dbReference type="Pfam" id="PF01464">
    <property type="entry name" value="SLT"/>
    <property type="match status" value="1"/>
</dbReference>
<dbReference type="PANTHER" id="PTHR37423">
    <property type="entry name" value="SOLUBLE LYTIC MUREIN TRANSGLYCOSYLASE-RELATED"/>
    <property type="match status" value="1"/>
</dbReference>
<name>A0ABS6A1P2_9PROT</name>
<dbReference type="Gene3D" id="1.10.530.10">
    <property type="match status" value="1"/>
</dbReference>
<sequence>MHTLNEQVASIFTLPSAGALSGAGAGVPRLLAVIATVFSVGCSGYAALVHVHPEHPTKGKLSVFIRGLQTDTHRATIGQAVNGLKTIRHLAGPYAQIVVKAAREAHISPRLVAAVVHVENGGDFHGSSNRVSPAGAIGVMQLEPATAWDTLRVNPWNVRQNINGGARYLAMMLRQFHGNVQLALMAYNAGPGQIAQGGRPWAAVAYAQQVMRDAQA</sequence>
<proteinExistence type="inferred from homology"/>
<evidence type="ECO:0000313" key="4">
    <source>
        <dbReference type="Proteomes" id="UP000755654"/>
    </source>
</evidence>
<accession>A0ABS6A1P2</accession>
<comment type="caution">
    <text evidence="3">The sequence shown here is derived from an EMBL/GenBank/DDBJ whole genome shotgun (WGS) entry which is preliminary data.</text>
</comment>
<dbReference type="InterPro" id="IPR023346">
    <property type="entry name" value="Lysozyme-like_dom_sf"/>
</dbReference>
<evidence type="ECO:0000259" key="2">
    <source>
        <dbReference type="Pfam" id="PF01464"/>
    </source>
</evidence>
<dbReference type="Proteomes" id="UP000755654">
    <property type="component" value="Unassembled WGS sequence"/>
</dbReference>
<dbReference type="EMBL" id="JAAOMP010000159">
    <property type="protein sequence ID" value="MBU2761429.1"/>
    <property type="molecule type" value="Genomic_DNA"/>
</dbReference>
<gene>
    <name evidence="3" type="ORF">HAP95_14940</name>
</gene>
<evidence type="ECO:0000256" key="1">
    <source>
        <dbReference type="ARBA" id="ARBA00007734"/>
    </source>
</evidence>
<feature type="domain" description="Transglycosylase SLT" evidence="2">
    <location>
        <begin position="99"/>
        <end position="196"/>
    </location>
</feature>
<evidence type="ECO:0000313" key="3">
    <source>
        <dbReference type="EMBL" id="MBU2761429.1"/>
    </source>
</evidence>
<comment type="similarity">
    <text evidence="1">Belongs to the transglycosylase Slt family.</text>
</comment>
<dbReference type="SUPFAM" id="SSF53955">
    <property type="entry name" value="Lysozyme-like"/>
    <property type="match status" value="1"/>
</dbReference>
<keyword evidence="4" id="KW-1185">Reference proteome</keyword>
<organism evidence="3 4">
    <name type="scientific">Acidithiobacillus sulfurivorans</name>
    <dbReference type="NCBI Taxonomy" id="1958756"/>
    <lineage>
        <taxon>Bacteria</taxon>
        <taxon>Pseudomonadati</taxon>
        <taxon>Pseudomonadota</taxon>
        <taxon>Acidithiobacillia</taxon>
        <taxon>Acidithiobacillales</taxon>
        <taxon>Acidithiobacillaceae</taxon>
        <taxon>Acidithiobacillus</taxon>
    </lineage>
</organism>
<dbReference type="InterPro" id="IPR008258">
    <property type="entry name" value="Transglycosylase_SLT_dom_1"/>
</dbReference>
<reference evidence="3 4" key="1">
    <citation type="journal article" date="2021" name="ISME J.">
        <title>Genomic evolution of the class Acidithiobacillia: deep-branching Proteobacteria living in extreme acidic conditions.</title>
        <authorList>
            <person name="Moya-Beltran A."/>
            <person name="Beard S."/>
            <person name="Rojas-Villalobos C."/>
            <person name="Issotta F."/>
            <person name="Gallardo Y."/>
            <person name="Ulloa R."/>
            <person name="Giaveno A."/>
            <person name="Degli Esposti M."/>
            <person name="Johnson D.B."/>
            <person name="Quatrini R."/>
        </authorList>
    </citation>
    <scope>NUCLEOTIDE SEQUENCE [LARGE SCALE GENOMIC DNA]</scope>
    <source>
        <strain evidence="3 4">RW2</strain>
    </source>
</reference>
<protein>
    <submittedName>
        <fullName evidence="3">Lytic transglycosylase domain-containing protein</fullName>
    </submittedName>
</protein>
<dbReference type="CDD" id="cd16896">
    <property type="entry name" value="LT_Slt70-like"/>
    <property type="match status" value="1"/>
</dbReference>
<dbReference type="PANTHER" id="PTHR37423:SF2">
    <property type="entry name" value="MEMBRANE-BOUND LYTIC MUREIN TRANSGLYCOSYLASE C"/>
    <property type="match status" value="1"/>
</dbReference>